<protein>
    <submittedName>
        <fullName evidence="7">Ubiquitin-conjugating enzyme</fullName>
    </submittedName>
</protein>
<evidence type="ECO:0000313" key="7">
    <source>
        <dbReference type="EMBL" id="GAT54617.1"/>
    </source>
</evidence>
<dbReference type="EMBL" id="DF848725">
    <property type="protein sequence ID" value="GAT54617.1"/>
    <property type="molecule type" value="Genomic_DNA"/>
</dbReference>
<name>A0ABQ0LU70_MYCCL</name>
<dbReference type="PROSITE" id="PS00183">
    <property type="entry name" value="UBC_1"/>
    <property type="match status" value="1"/>
</dbReference>
<proteinExistence type="inferred from homology"/>
<dbReference type="InterPro" id="IPR050113">
    <property type="entry name" value="Ub_conjugating_enzyme"/>
</dbReference>
<evidence type="ECO:0000256" key="4">
    <source>
        <dbReference type="RuleBase" id="RU362109"/>
    </source>
</evidence>
<sequence>MASRLSRQVLSTNSRVSRSLRSNAQVSRRCMSADAHTAFKAPSDIPWIIGAAVVTIPTVGYLLKDTMAIKARIAEGHHEHAHGHDDSHAEHHDEPLSLLTLLRLLRPLRTRTTTRMLLPSRQRTRKRRANKLASRASCTRASENAEWPSLSSAVNCLFESKALFATDQSTRHPHFSLLPRPHPHIHSLAMSTNCKRRLIRDFKRLSTDPPGGISGSPCPDNIMLWNAVIFGPAETPFEDGTFKLVLTFDESYPNKPPTVKFLSRMFHPNVYANGELCLDILQNRWSPTYDVAAILTSIQSLLHDPNPNSPANAEAAQLYRENMKESTRSPRERTVLLSLLEQFPDICCSS</sequence>
<dbReference type="InterPro" id="IPR016135">
    <property type="entry name" value="UBQ-conjugating_enzyme/RWD"/>
</dbReference>
<evidence type="ECO:0000259" key="6">
    <source>
        <dbReference type="PROSITE" id="PS50127"/>
    </source>
</evidence>
<keyword evidence="4" id="KW-0547">Nucleotide-binding</keyword>
<evidence type="ECO:0000256" key="5">
    <source>
        <dbReference type="SAM" id="MobiDB-lite"/>
    </source>
</evidence>
<evidence type="ECO:0000313" key="8">
    <source>
        <dbReference type="Proteomes" id="UP000815677"/>
    </source>
</evidence>
<comment type="similarity">
    <text evidence="4">Belongs to the ubiquitin-conjugating enzyme family.</text>
</comment>
<organism evidence="7 8">
    <name type="scientific">Mycena chlorophos</name>
    <name type="common">Agaric fungus</name>
    <name type="synonym">Agaricus chlorophos</name>
    <dbReference type="NCBI Taxonomy" id="658473"/>
    <lineage>
        <taxon>Eukaryota</taxon>
        <taxon>Fungi</taxon>
        <taxon>Dikarya</taxon>
        <taxon>Basidiomycota</taxon>
        <taxon>Agaricomycotina</taxon>
        <taxon>Agaricomycetes</taxon>
        <taxon>Agaricomycetidae</taxon>
        <taxon>Agaricales</taxon>
        <taxon>Marasmiineae</taxon>
        <taxon>Mycenaceae</taxon>
        <taxon>Mycena</taxon>
    </lineage>
</organism>
<keyword evidence="4" id="KW-0067">ATP-binding</keyword>
<evidence type="ECO:0000256" key="2">
    <source>
        <dbReference type="ARBA" id="ARBA00022786"/>
    </source>
</evidence>
<dbReference type="InterPro" id="IPR023313">
    <property type="entry name" value="UBQ-conjugating_AS"/>
</dbReference>
<dbReference type="SUPFAM" id="SSF54495">
    <property type="entry name" value="UBC-like"/>
    <property type="match status" value="1"/>
</dbReference>
<feature type="domain" description="UBC core" evidence="6">
    <location>
        <begin position="193"/>
        <end position="340"/>
    </location>
</feature>
<keyword evidence="2 4" id="KW-0833">Ubl conjugation pathway</keyword>
<feature type="active site" description="Glycyl thioester intermediate" evidence="3">
    <location>
        <position position="277"/>
    </location>
</feature>
<reference evidence="7" key="1">
    <citation type="submission" date="2014-09" db="EMBL/GenBank/DDBJ databases">
        <title>Genome sequence of the luminous mushroom Mycena chlorophos for searching fungal bioluminescence genes.</title>
        <authorList>
            <person name="Tanaka Y."/>
            <person name="Kasuga D."/>
            <person name="Oba Y."/>
            <person name="Hase S."/>
            <person name="Sato K."/>
            <person name="Oba Y."/>
            <person name="Sakakibara Y."/>
        </authorList>
    </citation>
    <scope>NUCLEOTIDE SEQUENCE</scope>
</reference>
<dbReference type="PANTHER" id="PTHR24067">
    <property type="entry name" value="UBIQUITIN-CONJUGATING ENZYME E2"/>
    <property type="match status" value="1"/>
</dbReference>
<dbReference type="CDD" id="cd23790">
    <property type="entry name" value="UBCc_UBE2A_2B"/>
    <property type="match status" value="1"/>
</dbReference>
<accession>A0ABQ0LU70</accession>
<keyword evidence="8" id="KW-1185">Reference proteome</keyword>
<feature type="region of interest" description="Disordered" evidence="5">
    <location>
        <begin position="1"/>
        <end position="23"/>
    </location>
</feature>
<dbReference type="Gene3D" id="3.10.110.10">
    <property type="entry name" value="Ubiquitin Conjugating Enzyme"/>
    <property type="match status" value="1"/>
</dbReference>
<dbReference type="InterPro" id="IPR000608">
    <property type="entry name" value="UBC"/>
</dbReference>
<evidence type="ECO:0000256" key="3">
    <source>
        <dbReference type="PROSITE-ProRule" id="PRU10133"/>
    </source>
</evidence>
<evidence type="ECO:0000256" key="1">
    <source>
        <dbReference type="ARBA" id="ARBA00022679"/>
    </source>
</evidence>
<keyword evidence="1" id="KW-0808">Transferase</keyword>
<dbReference type="SMART" id="SM00212">
    <property type="entry name" value="UBCc"/>
    <property type="match status" value="1"/>
</dbReference>
<dbReference type="Proteomes" id="UP000815677">
    <property type="component" value="Unassembled WGS sequence"/>
</dbReference>
<dbReference type="Pfam" id="PF00179">
    <property type="entry name" value="UQ_con"/>
    <property type="match status" value="1"/>
</dbReference>
<dbReference type="PROSITE" id="PS50127">
    <property type="entry name" value="UBC_2"/>
    <property type="match status" value="1"/>
</dbReference>
<gene>
    <name evidence="7" type="ORF">MCHLO_11457</name>
</gene>